<reference evidence="10" key="1">
    <citation type="submission" date="2018-07" db="EMBL/GenBank/DDBJ databases">
        <authorList>
            <consortium name="Genoscope - CEA"/>
            <person name="William W."/>
        </authorList>
    </citation>
    <scope>NUCLEOTIDE SEQUENCE</scope>
    <source>
        <strain evidence="10">IK1</strain>
    </source>
</reference>
<dbReference type="GO" id="GO:0050566">
    <property type="term" value="F:asparaginyl-tRNA synthase (glutamine-hydrolyzing) activity"/>
    <property type="evidence" value="ECO:0007669"/>
    <property type="project" value="RHEA"/>
</dbReference>
<comment type="subunit">
    <text evidence="7">Homodimer.</text>
</comment>
<dbReference type="InterPro" id="IPR006195">
    <property type="entry name" value="aa-tRNA-synth_II"/>
</dbReference>
<dbReference type="Pfam" id="PF01336">
    <property type="entry name" value="tRNA_anti-codon"/>
    <property type="match status" value="1"/>
</dbReference>
<dbReference type="InterPro" id="IPR036113">
    <property type="entry name" value="Asp/Glu-ADT_sf_sub_c"/>
</dbReference>
<dbReference type="InterPro" id="IPR047089">
    <property type="entry name" value="Asp-tRNA-ligase_1_N"/>
</dbReference>
<dbReference type="NCBIfam" id="TIGR00135">
    <property type="entry name" value="gatC"/>
    <property type="match status" value="1"/>
</dbReference>
<dbReference type="PROSITE" id="PS50862">
    <property type="entry name" value="AA_TRNA_LIGASE_II"/>
    <property type="match status" value="1"/>
</dbReference>
<evidence type="ECO:0000256" key="4">
    <source>
        <dbReference type="ARBA" id="ARBA00022840"/>
    </source>
</evidence>
<dbReference type="SUPFAM" id="SSF55261">
    <property type="entry name" value="GAD domain-like"/>
    <property type="match status" value="1"/>
</dbReference>
<comment type="function">
    <text evidence="7">Aspartyl-tRNA synthetase with relaxed tRNA specificity since it is able to aspartylate not only its cognate tRNA(Asp) but also tRNA(Asn). Reaction proceeds in two steps: L-aspartate is first activated by ATP to form Asp-AMP and then transferred to the acceptor end of tRNA(Asp/Asn).</text>
</comment>
<feature type="binding site" evidence="7">
    <location>
        <position position="505"/>
    </location>
    <ligand>
        <name>L-aspartate</name>
        <dbReference type="ChEBI" id="CHEBI:29991"/>
    </ligand>
</feature>
<feature type="binding site" evidence="7">
    <location>
        <begin position="550"/>
        <end position="553"/>
    </location>
    <ligand>
        <name>ATP</name>
        <dbReference type="ChEBI" id="CHEBI:30616"/>
    </ligand>
</feature>
<dbReference type="CDD" id="cd00777">
    <property type="entry name" value="AspRS_core"/>
    <property type="match status" value="1"/>
</dbReference>
<sequence length="717" mass="81576">MQWKNRTYCGEVSGEQAGAAVVLMGWVDAVRDHGNLLFIHLRDIRGIVQVVFNPQTGADLYLEATRLKEEYVVEIEGVVHLREPGTENPNLATGRVEVYASRLRLFARSRTLPFQISEKAMVFGEELKSSPESVDEELRLQYRYLDLRRPTVQARFIQRYRIIRCIRDFLDERGFVEIETPFLTRSTPEGARDFLVPSRTHQGKFYALPQSPQLFKQLLMVGGMDRYFQIARCFRDEDLRPNRQPEFTQLDLEASFIDEEFIYEMLEELTCRIFAVGAIDLPRPFPRMTYAEAMSRYGSDRPDLRFDMAFEDLTDLFEETGYAIFRRIRDEGGLIKGFCVKGAADLLSKNILQNEYALKLVPAFGGKGMTWMKVAGGRLESNIVQFFSPEEQAGLVARFQAAEGDVLMLIADTDRDLAHKVLAALRLHVAQRLDRIPQDRFRPLWVTDFPLFEWKEGRLSSQHHPFTMPDRTDFDPRDVEGCLRLNSRAYDLVMNGEELGGGSIRIHDMAVQRKIFEALELSPEEAEGKFGFFLNALEFGAPPHAGLALGLDRVIAMILKEPNIREIIAFPKNRSAFCPLTRAPAGVDPLQLEELGIGLTGSGGGAKDSAAAQSSKAAVRSERISTAEVRHVARLARLKIDDTEVRAFQKDLNAVLEHFETLQELDTRDVEPMSHVLDLKNVWREDVPREGKEIEPLLQNAPMREADYFKVPKILEG</sequence>
<evidence type="ECO:0000256" key="1">
    <source>
        <dbReference type="ARBA" id="ARBA00006303"/>
    </source>
</evidence>
<keyword evidence="5 8" id="KW-0648">Protein biosynthesis</keyword>
<dbReference type="AlphaFoldDB" id="A0A653A5C1"/>
<feature type="binding site" evidence="7">
    <location>
        <position position="244"/>
    </location>
    <ligand>
        <name>ATP</name>
        <dbReference type="ChEBI" id="CHEBI:30616"/>
    </ligand>
</feature>
<organism evidence="10">
    <name type="scientific">Uncultured Desulfatiglans sp</name>
    <dbReference type="NCBI Taxonomy" id="1748965"/>
    <lineage>
        <taxon>Bacteria</taxon>
        <taxon>Pseudomonadati</taxon>
        <taxon>Thermodesulfobacteriota</taxon>
        <taxon>Desulfobacteria</taxon>
        <taxon>Desulfatiglandales</taxon>
        <taxon>Desulfatiglandaceae</taxon>
        <taxon>Desulfatiglans</taxon>
        <taxon>environmental samples</taxon>
    </lineage>
</organism>
<dbReference type="InterPro" id="IPR029351">
    <property type="entry name" value="GAD_dom"/>
</dbReference>
<comment type="similarity">
    <text evidence="8">Belongs to the GatC family.</text>
</comment>
<dbReference type="InterPro" id="IPR047090">
    <property type="entry name" value="AspRS_core"/>
</dbReference>
<dbReference type="InterPro" id="IPR004365">
    <property type="entry name" value="NA-bd_OB_tRNA"/>
</dbReference>
<name>A0A653A5C1_UNCDX</name>
<dbReference type="InterPro" id="IPR045864">
    <property type="entry name" value="aa-tRNA-synth_II/BPL/LPL"/>
</dbReference>
<dbReference type="InterPro" id="IPR003837">
    <property type="entry name" value="GatC"/>
</dbReference>
<dbReference type="CDD" id="cd04317">
    <property type="entry name" value="EcAspRS_like_N"/>
    <property type="match status" value="1"/>
</dbReference>
<dbReference type="GO" id="GO:0005737">
    <property type="term" value="C:cytoplasm"/>
    <property type="evidence" value="ECO:0007669"/>
    <property type="project" value="UniProtKB-SubCell"/>
</dbReference>
<dbReference type="NCBIfam" id="NF001750">
    <property type="entry name" value="PRK00476.1"/>
    <property type="match status" value="1"/>
</dbReference>
<feature type="domain" description="Aminoacyl-transfer RNA synthetases class-II family profile" evidence="9">
    <location>
        <begin position="161"/>
        <end position="579"/>
    </location>
</feature>
<gene>
    <name evidence="7 10" type="primary">aspS</name>
    <name evidence="8" type="synonym">gatC</name>
    <name evidence="10" type="ORF">TRIP_B250259</name>
</gene>
<dbReference type="Pfam" id="PF02938">
    <property type="entry name" value="GAD"/>
    <property type="match status" value="1"/>
</dbReference>
<feature type="binding site" evidence="7">
    <location>
        <begin position="235"/>
        <end position="237"/>
    </location>
    <ligand>
        <name>ATP</name>
        <dbReference type="ChEBI" id="CHEBI:30616"/>
    </ligand>
</feature>
<comment type="similarity">
    <text evidence="1 7">Belongs to the class-II aminoacyl-tRNA synthetase family. Type 1 subfamily.</text>
</comment>
<dbReference type="SUPFAM" id="SSF141000">
    <property type="entry name" value="Glu-tRNAGln amidotransferase C subunit"/>
    <property type="match status" value="1"/>
</dbReference>
<dbReference type="GO" id="GO:0050567">
    <property type="term" value="F:glutaminyl-tRNA synthase (glutamine-hydrolyzing) activity"/>
    <property type="evidence" value="ECO:0007669"/>
    <property type="project" value="UniProtKB-UniRule"/>
</dbReference>
<comment type="subcellular location">
    <subcellularLocation>
        <location evidence="7">Cytoplasm</location>
    </subcellularLocation>
</comment>
<evidence type="ECO:0000259" key="9">
    <source>
        <dbReference type="PROSITE" id="PS50862"/>
    </source>
</evidence>
<dbReference type="InterPro" id="IPR004524">
    <property type="entry name" value="Asp-tRNA-ligase_1"/>
</dbReference>
<comment type="function">
    <text evidence="8">Allows the formation of correctly charged Asn-tRNA(Asn) or Gln-tRNA(Gln) through the transamidation of misacylated Asp-tRNA(Asn) or Glu-tRNA(Gln) in organisms which lack either or both of asparaginyl-tRNA or glutaminyl-tRNA synthetases. The reaction takes place in the presence of glutamine and ATP through an activated phospho-Asp-tRNA(Asn) or phospho-Glu-tRNA(Gln).</text>
</comment>
<keyword evidence="3 8" id="KW-0547">Nucleotide-binding</keyword>
<dbReference type="GO" id="GO:0006422">
    <property type="term" value="P:aspartyl-tRNA aminoacylation"/>
    <property type="evidence" value="ECO:0007669"/>
    <property type="project" value="UniProtKB-UniRule"/>
</dbReference>
<keyword evidence="6 7" id="KW-0030">Aminoacyl-tRNA synthetase</keyword>
<dbReference type="HAMAP" id="MF_00122">
    <property type="entry name" value="GatC"/>
    <property type="match status" value="1"/>
</dbReference>
<dbReference type="InterPro" id="IPR012340">
    <property type="entry name" value="NA-bd_OB-fold"/>
</dbReference>
<dbReference type="Pfam" id="PF02686">
    <property type="entry name" value="GatC"/>
    <property type="match status" value="1"/>
</dbReference>
<dbReference type="InterPro" id="IPR004364">
    <property type="entry name" value="Aa-tRNA-synt_II"/>
</dbReference>
<feature type="region of interest" description="Aspartate" evidence="7">
    <location>
        <begin position="213"/>
        <end position="216"/>
    </location>
</feature>
<feature type="binding site" evidence="7">
    <location>
        <position position="463"/>
    </location>
    <ligand>
        <name>L-aspartate</name>
        <dbReference type="ChEBI" id="CHEBI:29991"/>
    </ligand>
</feature>
<dbReference type="GO" id="GO:0050560">
    <property type="term" value="F:aspartate-tRNA(Asn) ligase activity"/>
    <property type="evidence" value="ECO:0007669"/>
    <property type="project" value="UniProtKB-EC"/>
</dbReference>
<proteinExistence type="inferred from homology"/>
<evidence type="ECO:0000256" key="6">
    <source>
        <dbReference type="ARBA" id="ARBA00023146"/>
    </source>
</evidence>
<evidence type="ECO:0000256" key="5">
    <source>
        <dbReference type="ARBA" id="ARBA00022917"/>
    </source>
</evidence>
<dbReference type="EC" id="6.3.5.-" evidence="8"/>
<evidence type="ECO:0000256" key="8">
    <source>
        <dbReference type="HAMAP-Rule" id="MF_00122"/>
    </source>
</evidence>
<dbReference type="EC" id="6.1.1.23" evidence="7"/>
<dbReference type="SUPFAM" id="SSF50249">
    <property type="entry name" value="Nucleic acid-binding proteins"/>
    <property type="match status" value="1"/>
</dbReference>
<dbReference type="GO" id="GO:0005524">
    <property type="term" value="F:ATP binding"/>
    <property type="evidence" value="ECO:0007669"/>
    <property type="project" value="UniProtKB-UniRule"/>
</dbReference>
<evidence type="ECO:0000313" key="10">
    <source>
        <dbReference type="EMBL" id="VBB43164.1"/>
    </source>
</evidence>
<feature type="site" description="Important for tRNA non-discrimination" evidence="7">
    <location>
        <position position="85"/>
    </location>
</feature>
<dbReference type="SUPFAM" id="SSF55681">
    <property type="entry name" value="Class II aaRS and biotin synthetases"/>
    <property type="match status" value="1"/>
</dbReference>
<feature type="binding site" evidence="7">
    <location>
        <position position="235"/>
    </location>
    <ligand>
        <name>L-aspartate</name>
        <dbReference type="ChEBI" id="CHEBI:29991"/>
    </ligand>
</feature>
<dbReference type="PANTHER" id="PTHR22594">
    <property type="entry name" value="ASPARTYL/LYSYL-TRNA SYNTHETASE"/>
    <property type="match status" value="1"/>
</dbReference>
<dbReference type="NCBIfam" id="TIGR00459">
    <property type="entry name" value="aspS_bact"/>
    <property type="match status" value="1"/>
</dbReference>
<comment type="catalytic activity">
    <reaction evidence="8">
        <text>L-glutamyl-tRNA(Gln) + L-glutamine + ATP + H2O = L-glutaminyl-tRNA(Gln) + L-glutamate + ADP + phosphate + H(+)</text>
        <dbReference type="Rhea" id="RHEA:17521"/>
        <dbReference type="Rhea" id="RHEA-COMP:9681"/>
        <dbReference type="Rhea" id="RHEA-COMP:9684"/>
        <dbReference type="ChEBI" id="CHEBI:15377"/>
        <dbReference type="ChEBI" id="CHEBI:15378"/>
        <dbReference type="ChEBI" id="CHEBI:29985"/>
        <dbReference type="ChEBI" id="CHEBI:30616"/>
        <dbReference type="ChEBI" id="CHEBI:43474"/>
        <dbReference type="ChEBI" id="CHEBI:58359"/>
        <dbReference type="ChEBI" id="CHEBI:78520"/>
        <dbReference type="ChEBI" id="CHEBI:78521"/>
        <dbReference type="ChEBI" id="CHEBI:456216"/>
    </reaction>
</comment>
<feature type="binding site" evidence="7">
    <location>
        <position position="189"/>
    </location>
    <ligand>
        <name>L-aspartate</name>
        <dbReference type="ChEBI" id="CHEBI:29991"/>
    </ligand>
</feature>
<evidence type="ECO:0000256" key="2">
    <source>
        <dbReference type="ARBA" id="ARBA00022598"/>
    </source>
</evidence>
<dbReference type="Gene3D" id="1.10.20.60">
    <property type="entry name" value="Glu-tRNAGln amidotransferase C subunit, N-terminal domain"/>
    <property type="match status" value="1"/>
</dbReference>
<dbReference type="EMBL" id="UPXX01000018">
    <property type="protein sequence ID" value="VBB43164.1"/>
    <property type="molecule type" value="Genomic_DNA"/>
</dbReference>
<dbReference type="GO" id="GO:0006450">
    <property type="term" value="P:regulation of translational fidelity"/>
    <property type="evidence" value="ECO:0007669"/>
    <property type="project" value="InterPro"/>
</dbReference>
<evidence type="ECO:0000256" key="3">
    <source>
        <dbReference type="ARBA" id="ARBA00022741"/>
    </source>
</evidence>
<comment type="subunit">
    <text evidence="8">Heterotrimer of A, B and C subunits.</text>
</comment>
<keyword evidence="2 8" id="KW-0436">Ligase</keyword>
<dbReference type="PRINTS" id="PR01042">
    <property type="entry name" value="TRNASYNTHASP"/>
</dbReference>
<dbReference type="Gene3D" id="3.30.930.10">
    <property type="entry name" value="Bira Bifunctional Protein, Domain 2"/>
    <property type="match status" value="1"/>
</dbReference>
<dbReference type="Gene3D" id="2.40.50.140">
    <property type="entry name" value="Nucleic acid-binding proteins"/>
    <property type="match status" value="1"/>
</dbReference>
<accession>A0A653A5C1</accession>
<comment type="catalytic activity">
    <reaction evidence="8">
        <text>L-aspartyl-tRNA(Asn) + L-glutamine + ATP + H2O = L-asparaginyl-tRNA(Asn) + L-glutamate + ADP + phosphate + 2 H(+)</text>
        <dbReference type="Rhea" id="RHEA:14513"/>
        <dbReference type="Rhea" id="RHEA-COMP:9674"/>
        <dbReference type="Rhea" id="RHEA-COMP:9677"/>
        <dbReference type="ChEBI" id="CHEBI:15377"/>
        <dbReference type="ChEBI" id="CHEBI:15378"/>
        <dbReference type="ChEBI" id="CHEBI:29985"/>
        <dbReference type="ChEBI" id="CHEBI:30616"/>
        <dbReference type="ChEBI" id="CHEBI:43474"/>
        <dbReference type="ChEBI" id="CHEBI:58359"/>
        <dbReference type="ChEBI" id="CHEBI:78515"/>
        <dbReference type="ChEBI" id="CHEBI:78516"/>
        <dbReference type="ChEBI" id="CHEBI:456216"/>
    </reaction>
</comment>
<dbReference type="InterPro" id="IPR004115">
    <property type="entry name" value="GAD-like_sf"/>
</dbReference>
<feature type="site" description="Important for tRNA non-discrimination" evidence="7">
    <location>
        <position position="33"/>
    </location>
</feature>
<dbReference type="PANTHER" id="PTHR22594:SF5">
    <property type="entry name" value="ASPARTATE--TRNA LIGASE, MITOCHONDRIAL"/>
    <property type="match status" value="1"/>
</dbReference>
<comment type="catalytic activity">
    <reaction evidence="7">
        <text>tRNA(Asx) + L-aspartate + ATP = L-aspartyl-tRNA(Asx) + AMP + diphosphate</text>
        <dbReference type="Rhea" id="RHEA:18349"/>
        <dbReference type="Rhea" id="RHEA-COMP:9710"/>
        <dbReference type="Rhea" id="RHEA-COMP:9711"/>
        <dbReference type="ChEBI" id="CHEBI:29991"/>
        <dbReference type="ChEBI" id="CHEBI:30616"/>
        <dbReference type="ChEBI" id="CHEBI:33019"/>
        <dbReference type="ChEBI" id="CHEBI:78442"/>
        <dbReference type="ChEBI" id="CHEBI:78516"/>
        <dbReference type="ChEBI" id="CHEBI:456215"/>
        <dbReference type="EC" id="6.1.1.23"/>
    </reaction>
</comment>
<feature type="binding site" evidence="7">
    <location>
        <position position="498"/>
    </location>
    <ligand>
        <name>ATP</name>
        <dbReference type="ChEBI" id="CHEBI:30616"/>
    </ligand>
</feature>
<dbReference type="Pfam" id="PF00152">
    <property type="entry name" value="tRNA-synt_2"/>
    <property type="match status" value="1"/>
</dbReference>
<dbReference type="InterPro" id="IPR002312">
    <property type="entry name" value="Asp/Asn-tRNA-synth_IIb"/>
</dbReference>
<dbReference type="GO" id="GO:0003676">
    <property type="term" value="F:nucleic acid binding"/>
    <property type="evidence" value="ECO:0007669"/>
    <property type="project" value="InterPro"/>
</dbReference>
<protein>
    <recommendedName>
        <fullName evidence="7 8">Multifunctional fusion protein</fullName>
    </recommendedName>
    <domain>
        <recommendedName>
            <fullName evidence="7">Aspartate--tRNA(Asp/Asn) ligase</fullName>
            <ecNumber evidence="7">6.1.1.23</ecNumber>
        </recommendedName>
        <alternativeName>
            <fullName evidence="7">Aspartyl-tRNA synthetase</fullName>
        </alternativeName>
        <alternativeName>
            <fullName evidence="7">Non-discriminating aspartyl-tRNA synthetase</fullName>
            <shortName evidence="7">AspRS</shortName>
            <shortName evidence="7">ND-AspRS</shortName>
        </alternativeName>
    </domain>
    <domain>
        <recommendedName>
            <fullName evidence="8">Aspartyl/glutamyl-tRNA(Asn/Gln) amidotransferase subunit C</fullName>
            <shortName evidence="8">Asp/Glu-ADT subunit C</shortName>
            <ecNumber evidence="8">6.3.5.-</ecNumber>
        </recommendedName>
    </domain>
</protein>
<keyword evidence="4 8" id="KW-0067">ATP-binding</keyword>
<dbReference type="Gene3D" id="3.30.1360.30">
    <property type="entry name" value="GAD-like domain"/>
    <property type="match status" value="1"/>
</dbReference>
<keyword evidence="7" id="KW-0963">Cytoplasm</keyword>
<dbReference type="HAMAP" id="MF_00044">
    <property type="entry name" value="Asp_tRNA_synth_type1"/>
    <property type="match status" value="1"/>
</dbReference>
<evidence type="ECO:0000256" key="7">
    <source>
        <dbReference type="HAMAP-Rule" id="MF_00044"/>
    </source>
</evidence>
<dbReference type="GO" id="GO:0004815">
    <property type="term" value="F:aspartate-tRNA ligase activity"/>
    <property type="evidence" value="ECO:0007669"/>
    <property type="project" value="UniProtKB-UniRule"/>
</dbReference>